<feature type="transmembrane region" description="Helical" evidence="5">
    <location>
        <begin position="404"/>
        <end position="424"/>
    </location>
</feature>
<feature type="transmembrane region" description="Helical" evidence="5">
    <location>
        <begin position="115"/>
        <end position="137"/>
    </location>
</feature>
<keyword evidence="3 5" id="KW-1133">Transmembrane helix</keyword>
<proteinExistence type="predicted"/>
<feature type="transmembrane region" description="Helical" evidence="5">
    <location>
        <begin position="86"/>
        <end position="109"/>
    </location>
</feature>
<evidence type="ECO:0000256" key="3">
    <source>
        <dbReference type="ARBA" id="ARBA00022989"/>
    </source>
</evidence>
<dbReference type="Proteomes" id="UP000800096">
    <property type="component" value="Unassembled WGS sequence"/>
</dbReference>
<keyword evidence="2 5" id="KW-0812">Transmembrane</keyword>
<accession>A0A6A5QZU0</accession>
<feature type="transmembrane region" description="Helical" evidence="5">
    <location>
        <begin position="22"/>
        <end position="41"/>
    </location>
</feature>
<dbReference type="Gene3D" id="1.20.1250.20">
    <property type="entry name" value="MFS general substrate transporter like domains"/>
    <property type="match status" value="1"/>
</dbReference>
<dbReference type="GO" id="GO:0016020">
    <property type="term" value="C:membrane"/>
    <property type="evidence" value="ECO:0007669"/>
    <property type="project" value="UniProtKB-SubCell"/>
</dbReference>
<organism evidence="6 7">
    <name type="scientific">Ampelomyces quisqualis</name>
    <name type="common">Powdery mildew agent</name>
    <dbReference type="NCBI Taxonomy" id="50730"/>
    <lineage>
        <taxon>Eukaryota</taxon>
        <taxon>Fungi</taxon>
        <taxon>Dikarya</taxon>
        <taxon>Ascomycota</taxon>
        <taxon>Pezizomycotina</taxon>
        <taxon>Dothideomycetes</taxon>
        <taxon>Pleosporomycetidae</taxon>
        <taxon>Pleosporales</taxon>
        <taxon>Pleosporineae</taxon>
        <taxon>Phaeosphaeriaceae</taxon>
        <taxon>Ampelomyces</taxon>
    </lineage>
</organism>
<dbReference type="InterPro" id="IPR036259">
    <property type="entry name" value="MFS_trans_sf"/>
</dbReference>
<dbReference type="PANTHER" id="PTHR23507">
    <property type="entry name" value="ZGC:174356"/>
    <property type="match status" value="1"/>
</dbReference>
<dbReference type="GO" id="GO:0022857">
    <property type="term" value="F:transmembrane transporter activity"/>
    <property type="evidence" value="ECO:0007669"/>
    <property type="project" value="InterPro"/>
</dbReference>
<dbReference type="InterPro" id="IPR011701">
    <property type="entry name" value="MFS"/>
</dbReference>
<evidence type="ECO:0000256" key="5">
    <source>
        <dbReference type="SAM" id="Phobius"/>
    </source>
</evidence>
<name>A0A6A5QZU0_AMPQU</name>
<dbReference type="EMBL" id="ML979132">
    <property type="protein sequence ID" value="KAF1921335.1"/>
    <property type="molecule type" value="Genomic_DNA"/>
</dbReference>
<protein>
    <submittedName>
        <fullName evidence="6">Major facilitator superfamily domain-containing protein</fullName>
    </submittedName>
</protein>
<keyword evidence="4 5" id="KW-0472">Membrane</keyword>
<comment type="subcellular location">
    <subcellularLocation>
        <location evidence="1">Membrane</location>
        <topology evidence="1">Multi-pass membrane protein</topology>
    </subcellularLocation>
</comment>
<feature type="transmembrane region" description="Helical" evidence="5">
    <location>
        <begin position="436"/>
        <end position="464"/>
    </location>
</feature>
<dbReference type="Pfam" id="PF07690">
    <property type="entry name" value="MFS_1"/>
    <property type="match status" value="1"/>
</dbReference>
<evidence type="ECO:0000256" key="2">
    <source>
        <dbReference type="ARBA" id="ARBA00022692"/>
    </source>
</evidence>
<dbReference type="AlphaFoldDB" id="A0A6A5QZU0"/>
<evidence type="ECO:0000256" key="1">
    <source>
        <dbReference type="ARBA" id="ARBA00004141"/>
    </source>
</evidence>
<evidence type="ECO:0000256" key="4">
    <source>
        <dbReference type="ARBA" id="ARBA00023136"/>
    </source>
</evidence>
<dbReference type="OrthoDB" id="194139at2759"/>
<feature type="transmembrane region" description="Helical" evidence="5">
    <location>
        <begin position="335"/>
        <end position="357"/>
    </location>
</feature>
<keyword evidence="7" id="KW-1185">Reference proteome</keyword>
<feature type="transmembrane region" description="Helical" evidence="5">
    <location>
        <begin position="293"/>
        <end position="315"/>
    </location>
</feature>
<reference evidence="6" key="1">
    <citation type="journal article" date="2020" name="Stud. Mycol.">
        <title>101 Dothideomycetes genomes: a test case for predicting lifestyles and emergence of pathogens.</title>
        <authorList>
            <person name="Haridas S."/>
            <person name="Albert R."/>
            <person name="Binder M."/>
            <person name="Bloem J."/>
            <person name="Labutti K."/>
            <person name="Salamov A."/>
            <person name="Andreopoulos B."/>
            <person name="Baker S."/>
            <person name="Barry K."/>
            <person name="Bills G."/>
            <person name="Bluhm B."/>
            <person name="Cannon C."/>
            <person name="Castanera R."/>
            <person name="Culley D."/>
            <person name="Daum C."/>
            <person name="Ezra D."/>
            <person name="Gonzalez J."/>
            <person name="Henrissat B."/>
            <person name="Kuo A."/>
            <person name="Liang C."/>
            <person name="Lipzen A."/>
            <person name="Lutzoni F."/>
            <person name="Magnuson J."/>
            <person name="Mondo S."/>
            <person name="Nolan M."/>
            <person name="Ohm R."/>
            <person name="Pangilinan J."/>
            <person name="Park H.-J."/>
            <person name="Ramirez L."/>
            <person name="Alfaro M."/>
            <person name="Sun H."/>
            <person name="Tritt A."/>
            <person name="Yoshinaga Y."/>
            <person name="Zwiers L.-H."/>
            <person name="Turgeon B."/>
            <person name="Goodwin S."/>
            <person name="Spatafora J."/>
            <person name="Crous P."/>
            <person name="Grigoriev I."/>
        </authorList>
    </citation>
    <scope>NUCLEOTIDE SEQUENCE</scope>
    <source>
        <strain evidence="6">HMLAC05119</strain>
    </source>
</reference>
<evidence type="ECO:0000313" key="6">
    <source>
        <dbReference type="EMBL" id="KAF1921335.1"/>
    </source>
</evidence>
<gene>
    <name evidence="6" type="ORF">BDU57DRAFT_466707</name>
</gene>
<sequence length="487" mass="53075">MNEHAPTRSGSVAHRPAPRTPWPVWIVFLLIALTSLANRLLNLPLNRIIEARCCRQHYLQHNPSLIDAGGEVPERLCKIRPVQERLVWLETALFLFITVGDIMVAVPFASISDHLGRRIVIMLNVFASSGLFLWLLVVGASTNQIPVEAMLGAPLLVLIGGGDCAYDSVILAYLSEFARDDKTRTSYFAYMSAISMTFSLFGPALASVTMLRNLWLPYYLGLGLLVCAVPLAMLLPGAVPTAGYERVLNTNCSDNEDETTALLDNVSSARDVHNHTTQKDTMLSTIFIELTKIVGFVFGSRMVTQTLFIVILLGLAKNSNEILAVVLSKRYEKTFVEVGYMLSIRAAVNVVVFIVLVPQFLRLWNRKYPGLQTTADFLGASGSIFLSCLGTFFLALASSLWAAVLALVVQGLGAASSVFVLSLVRSPLVTAEDDDAIGRMFSIVVMTQKIGELIGTPLFAALWVKGLRIGGTLLGLPYFVASVSDSV</sequence>
<feature type="transmembrane region" description="Helical" evidence="5">
    <location>
        <begin position="187"/>
        <end position="206"/>
    </location>
</feature>
<evidence type="ECO:0000313" key="7">
    <source>
        <dbReference type="Proteomes" id="UP000800096"/>
    </source>
</evidence>
<feature type="transmembrane region" description="Helical" evidence="5">
    <location>
        <begin position="149"/>
        <end position="175"/>
    </location>
</feature>
<dbReference type="PANTHER" id="PTHR23507:SF8">
    <property type="entry name" value="MFS GENERAL SUBSTRATE TRANSPORTER"/>
    <property type="match status" value="1"/>
</dbReference>
<feature type="transmembrane region" description="Helical" evidence="5">
    <location>
        <begin position="218"/>
        <end position="239"/>
    </location>
</feature>
<dbReference type="SUPFAM" id="SSF103473">
    <property type="entry name" value="MFS general substrate transporter"/>
    <property type="match status" value="1"/>
</dbReference>
<feature type="transmembrane region" description="Helical" evidence="5">
    <location>
        <begin position="377"/>
        <end position="397"/>
    </location>
</feature>